<dbReference type="GO" id="GO:0050660">
    <property type="term" value="F:flavin adenine dinucleotide binding"/>
    <property type="evidence" value="ECO:0007669"/>
    <property type="project" value="InterPro"/>
</dbReference>
<organism evidence="6 7">
    <name type="scientific">Halomonas shengliensis</name>
    <dbReference type="NCBI Taxonomy" id="419597"/>
    <lineage>
        <taxon>Bacteria</taxon>
        <taxon>Pseudomonadati</taxon>
        <taxon>Pseudomonadota</taxon>
        <taxon>Gammaproteobacteria</taxon>
        <taxon>Oceanospirillales</taxon>
        <taxon>Halomonadaceae</taxon>
        <taxon>Halomonas</taxon>
    </lineage>
</organism>
<dbReference type="InterPro" id="IPR045170">
    <property type="entry name" value="MTOX"/>
</dbReference>
<dbReference type="PANTHER" id="PTHR10961">
    <property type="entry name" value="PEROXISOMAL SARCOSINE OXIDASE"/>
    <property type="match status" value="1"/>
</dbReference>
<keyword evidence="3" id="KW-0274">FAD</keyword>
<dbReference type="InterPro" id="IPR006076">
    <property type="entry name" value="FAD-dep_OxRdtase"/>
</dbReference>
<dbReference type="SUPFAM" id="SSF51905">
    <property type="entry name" value="FAD/NAD(P)-binding domain"/>
    <property type="match status" value="1"/>
</dbReference>
<gene>
    <name evidence="6" type="ORF">SAMN04487957_101149</name>
</gene>
<dbReference type="Pfam" id="PF01266">
    <property type="entry name" value="DAO"/>
    <property type="match status" value="1"/>
</dbReference>
<dbReference type="Gene3D" id="3.30.9.10">
    <property type="entry name" value="D-Amino Acid Oxidase, subunit A, domain 2"/>
    <property type="match status" value="1"/>
</dbReference>
<evidence type="ECO:0000313" key="7">
    <source>
        <dbReference type="Proteomes" id="UP000199075"/>
    </source>
</evidence>
<evidence type="ECO:0000259" key="5">
    <source>
        <dbReference type="Pfam" id="PF01266"/>
    </source>
</evidence>
<accession>A0A1H0CTM7</accession>
<dbReference type="OrthoDB" id="9806257at2"/>
<dbReference type="Proteomes" id="UP000199075">
    <property type="component" value="Unassembled WGS sequence"/>
</dbReference>
<evidence type="ECO:0000256" key="1">
    <source>
        <dbReference type="ARBA" id="ARBA00001974"/>
    </source>
</evidence>
<dbReference type="AlphaFoldDB" id="A0A1H0CTM7"/>
<feature type="domain" description="FAD dependent oxidoreductase" evidence="5">
    <location>
        <begin position="2"/>
        <end position="353"/>
    </location>
</feature>
<keyword evidence="2" id="KW-0285">Flavoprotein</keyword>
<name>A0A1H0CTM7_9GAMM</name>
<dbReference type="GO" id="GO:0008115">
    <property type="term" value="F:sarcosine oxidase activity"/>
    <property type="evidence" value="ECO:0007669"/>
    <property type="project" value="TreeGrafter"/>
</dbReference>
<proteinExistence type="predicted"/>
<sequence length="398" mass="44188">MRVAVVGLGAIGAQVLWQLSRVGGVEVHGFDKEYPGHQAAGVGGESRLFWNLELAEPAYTPLIERAAVAWRELEALSCQVLRDPTGVLIYGGEQDAQMQCALHSAKALDVPVEPLETPALRRRFPRMAFDDRSLGLWDINGAVIRPERTVEVTVALARRHGAVVHEFSPVKALDVTDSKVSLLSPSGRQAFDRVVICCGGWTPKLVPHIQQDVVTRRLTSLWFHARQDDFIDVPPFLRTAPQYCYGIPSHDRRSVKLGLGFNDHYVTGDADRLPRQLEGADLAAELGKFEWVRERMLPWLSRRPYRVETYVESYTRSMLEYIRPHVDNPNVIVMTGFSGHGFRVSPAIGEIGCQLVIDGKTSVDIGFMERASPVFSILDPKQGTTTHNSVMASNPSLA</sequence>
<evidence type="ECO:0000256" key="3">
    <source>
        <dbReference type="ARBA" id="ARBA00022827"/>
    </source>
</evidence>
<evidence type="ECO:0000313" key="6">
    <source>
        <dbReference type="EMBL" id="SDN61252.1"/>
    </source>
</evidence>
<protein>
    <submittedName>
        <fullName evidence="6">Sarcosine oxidase</fullName>
    </submittedName>
</protein>
<keyword evidence="4" id="KW-0560">Oxidoreductase</keyword>
<dbReference type="PANTHER" id="PTHR10961:SF7">
    <property type="entry name" value="FAD DEPENDENT OXIDOREDUCTASE DOMAIN-CONTAINING PROTEIN"/>
    <property type="match status" value="1"/>
</dbReference>
<dbReference type="STRING" id="419597.SAMN04487957_101149"/>
<keyword evidence="7" id="KW-1185">Reference proteome</keyword>
<reference evidence="7" key="1">
    <citation type="submission" date="2016-10" db="EMBL/GenBank/DDBJ databases">
        <authorList>
            <person name="Varghese N."/>
            <person name="Submissions S."/>
        </authorList>
    </citation>
    <scope>NUCLEOTIDE SEQUENCE [LARGE SCALE GENOMIC DNA]</scope>
    <source>
        <strain evidence="7">CGMCC 1.6444</strain>
    </source>
</reference>
<dbReference type="RefSeq" id="WP_089676286.1">
    <property type="nucleotide sequence ID" value="NZ_FNIV01000001.1"/>
</dbReference>
<comment type="cofactor">
    <cofactor evidence="1">
        <name>FAD</name>
        <dbReference type="ChEBI" id="CHEBI:57692"/>
    </cofactor>
</comment>
<dbReference type="InterPro" id="IPR036188">
    <property type="entry name" value="FAD/NAD-bd_sf"/>
</dbReference>
<dbReference type="Gene3D" id="3.50.50.60">
    <property type="entry name" value="FAD/NAD(P)-binding domain"/>
    <property type="match status" value="1"/>
</dbReference>
<dbReference type="EMBL" id="FNIV01000001">
    <property type="protein sequence ID" value="SDN61252.1"/>
    <property type="molecule type" value="Genomic_DNA"/>
</dbReference>
<evidence type="ECO:0000256" key="2">
    <source>
        <dbReference type="ARBA" id="ARBA00022630"/>
    </source>
</evidence>
<evidence type="ECO:0000256" key="4">
    <source>
        <dbReference type="ARBA" id="ARBA00023002"/>
    </source>
</evidence>